<feature type="region of interest" description="Disordered" evidence="6">
    <location>
        <begin position="559"/>
        <end position="591"/>
    </location>
</feature>
<protein>
    <recommendedName>
        <fullName evidence="9">Transcriptional adapter 3</fullName>
    </recommendedName>
</protein>
<keyword evidence="5" id="KW-0539">Nucleus</keyword>
<evidence type="ECO:0000256" key="3">
    <source>
        <dbReference type="ARBA" id="ARBA00023015"/>
    </source>
</evidence>
<feature type="region of interest" description="Disordered" evidence="6">
    <location>
        <begin position="108"/>
        <end position="244"/>
    </location>
</feature>
<evidence type="ECO:0000256" key="4">
    <source>
        <dbReference type="ARBA" id="ARBA00023163"/>
    </source>
</evidence>
<dbReference type="Pfam" id="PF10198">
    <property type="entry name" value="Ada3"/>
    <property type="match status" value="1"/>
</dbReference>
<keyword evidence="8" id="KW-1185">Reference proteome</keyword>
<feature type="region of interest" description="Disordered" evidence="6">
    <location>
        <begin position="435"/>
        <end position="464"/>
    </location>
</feature>
<organism evidence="7 8">
    <name type="scientific">Fonsecaea erecta</name>
    <dbReference type="NCBI Taxonomy" id="1367422"/>
    <lineage>
        <taxon>Eukaryota</taxon>
        <taxon>Fungi</taxon>
        <taxon>Dikarya</taxon>
        <taxon>Ascomycota</taxon>
        <taxon>Pezizomycotina</taxon>
        <taxon>Eurotiomycetes</taxon>
        <taxon>Chaetothyriomycetidae</taxon>
        <taxon>Chaetothyriales</taxon>
        <taxon>Herpotrichiellaceae</taxon>
        <taxon>Fonsecaea</taxon>
    </lineage>
</organism>
<proteinExistence type="inferred from homology"/>
<dbReference type="InterPro" id="IPR019340">
    <property type="entry name" value="Histone_AcTrfase_su3"/>
</dbReference>
<dbReference type="RefSeq" id="XP_018692083.1">
    <property type="nucleotide sequence ID" value="XM_018839315.1"/>
</dbReference>
<feature type="compositionally biased region" description="Basic and acidic residues" evidence="6">
    <location>
        <begin position="108"/>
        <end position="139"/>
    </location>
</feature>
<sequence length="655" mass="72202">MPPLPGASKKKNRDGRQSRSRNTTPSSVLSAGTAPLGPTATPLLDLEASKLLVSSKPNYAEIIDHLETHGSKLEPKSLHEIIDQLKHLSESAEKRAESCEKAIRLIHEQKKNVETDQQDRDRQAEQARRAKARKEEVHSQKNPKAKKRKDRPENVDNVEIKKEDEPSKTKPSRATPGPLDSPSPSKKTKLSPGTSSLSEVADSPEAAAASAHASPTKSDVSMSDAEDARVVQPPVPQQGFFPDPLAPDPVVYHIREVTPGMSDEEKKEIYSVTAYPTKDLSDQVAGTPPDKDFSNAKPTNQVAANTFLTYVEPYVRPLTEEDIAWLRERGDRTTPFLAVPRGKRSYQEIWAEEDSGTISVENGNDKLSSNHPRGSVEQINDDNIATDQISTGPLASRLLSLLKFEHRTPASETNPAGDLNSFMADGNDTMDLDGLTNGHDTSEKPLPPAAAVADQAPAKSSNSQRLDYIQGEERIKGELRHLGLLGQDENPDFEAHHDDDISERLRLLQGELRRVMVVNGARKSRLLDLAKERLAFQEYSTIHEDLDSQVQQAYLKRTRTLGKTKKGGPGANKPRPGAHGVGGPGTAMSVNRARDIGDSARMLMDRRRRWENCIGPVFKDMNHGIPPKGTTLWDPKIMEAYEKAELEALEEEAEE</sequence>
<evidence type="ECO:0000313" key="8">
    <source>
        <dbReference type="Proteomes" id="UP000078343"/>
    </source>
</evidence>
<dbReference type="STRING" id="1367422.A0A178ZGY8"/>
<reference evidence="7 8" key="1">
    <citation type="submission" date="2016-04" db="EMBL/GenBank/DDBJ databases">
        <title>Draft genome of Fonsecaea erecta CBS 125763.</title>
        <authorList>
            <person name="Weiss V.A."/>
            <person name="Vicente V.A."/>
            <person name="Raittz R.T."/>
            <person name="Moreno L.F."/>
            <person name="De Souza E.M."/>
            <person name="Pedrosa F.O."/>
            <person name="Steffens M.B."/>
            <person name="Faoro H."/>
            <person name="Tadra-Sfeir M.Z."/>
            <person name="Najafzadeh M.J."/>
            <person name="Felipe M.S."/>
            <person name="Teixeira M."/>
            <person name="Sun J."/>
            <person name="Xi L."/>
            <person name="Gomes R."/>
            <person name="De Azevedo C.M."/>
            <person name="Salgado C.G."/>
            <person name="Da Silva M.B."/>
            <person name="Nascimento M.F."/>
            <person name="Queiroz-Telles F."/>
            <person name="Attili D.S."/>
            <person name="Gorbushina A."/>
        </authorList>
    </citation>
    <scope>NUCLEOTIDE SEQUENCE [LARGE SCALE GENOMIC DNA]</scope>
    <source>
        <strain evidence="7 8">CBS 125763</strain>
    </source>
</reference>
<feature type="compositionally biased region" description="Low complexity" evidence="6">
    <location>
        <begin position="182"/>
        <end position="215"/>
    </location>
</feature>
<gene>
    <name evidence="7" type="ORF">AYL99_07806</name>
</gene>
<dbReference type="GeneID" id="30011974"/>
<feature type="compositionally biased region" description="Polar residues" evidence="6">
    <location>
        <begin position="20"/>
        <end position="30"/>
    </location>
</feature>
<dbReference type="OrthoDB" id="1232at2759"/>
<feature type="compositionally biased region" description="Low complexity" evidence="6">
    <location>
        <begin position="449"/>
        <end position="458"/>
    </location>
</feature>
<evidence type="ECO:0000256" key="5">
    <source>
        <dbReference type="ARBA" id="ARBA00023242"/>
    </source>
</evidence>
<comment type="caution">
    <text evidence="7">The sequence shown here is derived from an EMBL/GenBank/DDBJ whole genome shotgun (WGS) entry which is preliminary data.</text>
</comment>
<keyword evidence="4" id="KW-0804">Transcription</keyword>
<feature type="compositionally biased region" description="Basic and acidic residues" evidence="6">
    <location>
        <begin position="150"/>
        <end position="168"/>
    </location>
</feature>
<dbReference type="PANTHER" id="PTHR13556">
    <property type="entry name" value="TRANSCRIPTIONAL ADAPTER 3-RELATED"/>
    <property type="match status" value="1"/>
</dbReference>
<dbReference type="GO" id="GO:0003713">
    <property type="term" value="F:transcription coactivator activity"/>
    <property type="evidence" value="ECO:0007669"/>
    <property type="project" value="TreeGrafter"/>
</dbReference>
<feature type="region of interest" description="Disordered" evidence="6">
    <location>
        <begin position="357"/>
        <end position="378"/>
    </location>
</feature>
<evidence type="ECO:0000313" key="7">
    <source>
        <dbReference type="EMBL" id="OAP58716.1"/>
    </source>
</evidence>
<dbReference type="GO" id="GO:0006357">
    <property type="term" value="P:regulation of transcription by RNA polymerase II"/>
    <property type="evidence" value="ECO:0007669"/>
    <property type="project" value="TreeGrafter"/>
</dbReference>
<dbReference type="EMBL" id="LVYI01000006">
    <property type="protein sequence ID" value="OAP58716.1"/>
    <property type="molecule type" value="Genomic_DNA"/>
</dbReference>
<dbReference type="GO" id="GO:0005634">
    <property type="term" value="C:nucleus"/>
    <property type="evidence" value="ECO:0007669"/>
    <property type="project" value="UniProtKB-SubCell"/>
</dbReference>
<accession>A0A178ZGY8</accession>
<comment type="similarity">
    <text evidence="2">Belongs to the NGG1 family.</text>
</comment>
<evidence type="ECO:0000256" key="2">
    <source>
        <dbReference type="ARBA" id="ARBA00005330"/>
    </source>
</evidence>
<name>A0A178ZGY8_9EURO</name>
<dbReference type="PANTHER" id="PTHR13556:SF2">
    <property type="entry name" value="TRANSCRIPTIONAL ADAPTER 3"/>
    <property type="match status" value="1"/>
</dbReference>
<keyword evidence="3" id="KW-0805">Transcription regulation</keyword>
<feature type="region of interest" description="Disordered" evidence="6">
    <location>
        <begin position="1"/>
        <end position="41"/>
    </location>
</feature>
<evidence type="ECO:0000256" key="6">
    <source>
        <dbReference type="SAM" id="MobiDB-lite"/>
    </source>
</evidence>
<comment type="subcellular location">
    <subcellularLocation>
        <location evidence="1">Nucleus</location>
    </subcellularLocation>
</comment>
<dbReference type="Proteomes" id="UP000078343">
    <property type="component" value="Unassembled WGS sequence"/>
</dbReference>
<dbReference type="AlphaFoldDB" id="A0A178ZGY8"/>
<dbReference type="GO" id="GO:0000124">
    <property type="term" value="C:SAGA complex"/>
    <property type="evidence" value="ECO:0007669"/>
    <property type="project" value="TreeGrafter"/>
</dbReference>
<evidence type="ECO:0008006" key="9">
    <source>
        <dbReference type="Google" id="ProtNLM"/>
    </source>
</evidence>
<evidence type="ECO:0000256" key="1">
    <source>
        <dbReference type="ARBA" id="ARBA00004123"/>
    </source>
</evidence>